<feature type="domain" description="DUF6604" evidence="2">
    <location>
        <begin position="14"/>
        <end position="322"/>
    </location>
</feature>
<evidence type="ECO:0000256" key="1">
    <source>
        <dbReference type="SAM" id="MobiDB-lite"/>
    </source>
</evidence>
<feature type="region of interest" description="Disordered" evidence="1">
    <location>
        <begin position="48"/>
        <end position="81"/>
    </location>
</feature>
<evidence type="ECO:0000313" key="4">
    <source>
        <dbReference type="Proteomes" id="UP001265746"/>
    </source>
</evidence>
<organism evidence="3 4">
    <name type="scientific">Phomopsis amygdali</name>
    <name type="common">Fusicoccum amygdali</name>
    <dbReference type="NCBI Taxonomy" id="1214568"/>
    <lineage>
        <taxon>Eukaryota</taxon>
        <taxon>Fungi</taxon>
        <taxon>Dikarya</taxon>
        <taxon>Ascomycota</taxon>
        <taxon>Pezizomycotina</taxon>
        <taxon>Sordariomycetes</taxon>
        <taxon>Sordariomycetidae</taxon>
        <taxon>Diaporthales</taxon>
        <taxon>Diaporthaceae</taxon>
        <taxon>Diaporthe</taxon>
    </lineage>
</organism>
<dbReference type="Proteomes" id="UP001265746">
    <property type="component" value="Unassembled WGS sequence"/>
</dbReference>
<dbReference type="AlphaFoldDB" id="A0AAD9S949"/>
<feature type="region of interest" description="Disordered" evidence="1">
    <location>
        <begin position="232"/>
        <end position="255"/>
    </location>
</feature>
<dbReference type="PANTHER" id="PTHR38795">
    <property type="entry name" value="DUF6604 DOMAIN-CONTAINING PROTEIN"/>
    <property type="match status" value="1"/>
</dbReference>
<feature type="region of interest" description="Disordered" evidence="1">
    <location>
        <begin position="194"/>
        <end position="219"/>
    </location>
</feature>
<dbReference type="InterPro" id="IPR046539">
    <property type="entry name" value="DUF6604"/>
</dbReference>
<feature type="compositionally biased region" description="Polar residues" evidence="1">
    <location>
        <begin position="194"/>
        <end position="205"/>
    </location>
</feature>
<evidence type="ECO:0000313" key="3">
    <source>
        <dbReference type="EMBL" id="KAK2601291.1"/>
    </source>
</evidence>
<name>A0AAD9S949_PHOAM</name>
<sequence length="951" mass="107824">MASSLPVSDASYWQYKEDTSYVLKWIDQAARSYGWKRRQTKHVGPKLSNAMTTTTTSAASNKSPGMKTSTATGPGRLKGKDRRAAKQQVAAQREAALEKEKKEEYERGIVLSTAEILEQADLISARLPVSDRGMSQPPSSVIHALSRAIRLRRRFSNWFEAAQPDDRKSNSAHRYFVEVLERLARLFVQTSKNSTIGSDQTNSEEVASGTGRRNPENHNRHEILLEKMIQDEPEHGPESSAKSSGPSMAKEPAKSARYHMEVDDCQENAFMVFTLFMDLQDLKAEIRRLWERSFKDGADLSVATLMTAQALAFVKRSEEKIVSILPSPRYEGDLERQTWLHPGTYCRLLNTLRDPTDIKAVIGFEESNYTSANGGEQISMNDLTFVFSARRLVCTSVSEDFPPFDPLIQEFVHNPRVLLRDDIDMVLERDRTLCFLLYNLKRLHRFFTPPLGYSERARQLELYSKDPIMDSLQPIWARKEVSLTSVFAAEIMLDIKEICYAFPASIPNYFDIHDRYMKFLGIERDEESFSFTPGSPLCSFMASGVLRDQIVDVLTKSSYLLLSITRCRFDTSQVHPQREGVGEICKHLLDLYTGLEQQLPEDDVKFYRGRGVFELICFPKDEDLCLGDYPVLSTMRETFLATLSESIGIEMLNNDRHATSAMAHVYNASRQLRIGNLHWPAMDRLIELHKIALFAGDIPNTPAAMLQSFRHRNWGPEGKMSRKERKRRMNRTATLMRPSATTLAFNEHLDTAGRIPFTYTLESNAIASMAEKKLVRNNSSSVAPSFIESMATMENYLTKQFRDVRVDYMEVIKVSLDFNDDLLKHARKSFAKQANRIIGDEKGDGWSGIDFVSEAFEQEAALHEAMTKCNGDNSKMPAQDCDYLQDSVNCLANSLRAKGIGGPSTPDEGGASVNMPSSQKRFRLRDSQDGPDLSPLVLVSYCRCCHRKHHY</sequence>
<protein>
    <recommendedName>
        <fullName evidence="2">DUF6604 domain-containing protein</fullName>
    </recommendedName>
</protein>
<evidence type="ECO:0000259" key="2">
    <source>
        <dbReference type="Pfam" id="PF20253"/>
    </source>
</evidence>
<proteinExistence type="predicted"/>
<accession>A0AAD9S949</accession>
<comment type="caution">
    <text evidence="3">The sequence shown here is derived from an EMBL/GenBank/DDBJ whole genome shotgun (WGS) entry which is preliminary data.</text>
</comment>
<dbReference type="EMBL" id="JAUJFL010000006">
    <property type="protein sequence ID" value="KAK2601291.1"/>
    <property type="molecule type" value="Genomic_DNA"/>
</dbReference>
<feature type="compositionally biased region" description="Polar residues" evidence="1">
    <location>
        <begin position="61"/>
        <end position="72"/>
    </location>
</feature>
<reference evidence="3" key="1">
    <citation type="submission" date="2023-06" db="EMBL/GenBank/DDBJ databases">
        <authorList>
            <person name="Noh H."/>
        </authorList>
    </citation>
    <scope>NUCLEOTIDE SEQUENCE</scope>
    <source>
        <strain evidence="3">DUCC20226</strain>
    </source>
</reference>
<dbReference type="Pfam" id="PF20253">
    <property type="entry name" value="DUF6604"/>
    <property type="match status" value="1"/>
</dbReference>
<keyword evidence="4" id="KW-1185">Reference proteome</keyword>
<gene>
    <name evidence="3" type="ORF">N8I77_010753</name>
</gene>
<dbReference type="PANTHER" id="PTHR38795:SF1">
    <property type="entry name" value="DUF6604 DOMAIN-CONTAINING PROTEIN"/>
    <property type="match status" value="1"/>
</dbReference>